<evidence type="ECO:0000313" key="2">
    <source>
        <dbReference type="Proteomes" id="UP000470384"/>
    </source>
</evidence>
<dbReference type="GeneID" id="300655520"/>
<dbReference type="EMBL" id="WXYQ01000007">
    <property type="protein sequence ID" value="NBG96370.1"/>
    <property type="molecule type" value="Genomic_DNA"/>
</dbReference>
<dbReference type="InterPro" id="IPR016032">
    <property type="entry name" value="Sig_transdc_resp-reg_C-effctor"/>
</dbReference>
<dbReference type="OrthoDB" id="9803630at2"/>
<gene>
    <name evidence="1" type="ORF">GTQ45_11555</name>
</gene>
<dbReference type="GO" id="GO:0006355">
    <property type="term" value="P:regulation of DNA-templated transcription"/>
    <property type="evidence" value="ECO:0007669"/>
    <property type="project" value="InterPro"/>
</dbReference>
<accession>A0A845QDV2</accession>
<name>A0A845QDV2_9HYPH</name>
<reference evidence="1 2" key="1">
    <citation type="journal article" date="2016" name="Int. J. Syst. Evol. Microbiol.">
        <title>Pyruvatibacter mobilis gen. nov., sp. nov., a marine bacterium from the culture broth of Picochlorum sp. 122.</title>
        <authorList>
            <person name="Wang G."/>
            <person name="Tang M."/>
            <person name="Wu H."/>
            <person name="Dai S."/>
            <person name="Li T."/>
            <person name="Chen C."/>
            <person name="He H."/>
            <person name="Fan J."/>
            <person name="Xiang W."/>
            <person name="Li X."/>
        </authorList>
    </citation>
    <scope>NUCLEOTIDE SEQUENCE [LARGE SCALE GENOMIC DNA]</scope>
    <source>
        <strain evidence="1 2">GYP-11</strain>
    </source>
</reference>
<protein>
    <recommendedName>
        <fullName evidence="3">HTH luxR-type domain-containing protein</fullName>
    </recommendedName>
</protein>
<dbReference type="InterPro" id="IPR036388">
    <property type="entry name" value="WH-like_DNA-bd_sf"/>
</dbReference>
<dbReference type="Gene3D" id="1.10.10.10">
    <property type="entry name" value="Winged helix-like DNA-binding domain superfamily/Winged helix DNA-binding domain"/>
    <property type="match status" value="1"/>
</dbReference>
<dbReference type="SUPFAM" id="SSF46894">
    <property type="entry name" value="C-terminal effector domain of the bipartite response regulators"/>
    <property type="match status" value="1"/>
</dbReference>
<comment type="caution">
    <text evidence="1">The sequence shown here is derived from an EMBL/GenBank/DDBJ whole genome shotgun (WGS) entry which is preliminary data.</text>
</comment>
<organism evidence="1 2">
    <name type="scientific">Pyruvatibacter mobilis</name>
    <dbReference type="NCBI Taxonomy" id="1712261"/>
    <lineage>
        <taxon>Bacteria</taxon>
        <taxon>Pseudomonadati</taxon>
        <taxon>Pseudomonadota</taxon>
        <taxon>Alphaproteobacteria</taxon>
        <taxon>Hyphomicrobiales</taxon>
        <taxon>Parvibaculaceae</taxon>
        <taxon>Pyruvatibacter</taxon>
    </lineage>
</organism>
<dbReference type="AlphaFoldDB" id="A0A845QDV2"/>
<evidence type="ECO:0000313" key="1">
    <source>
        <dbReference type="EMBL" id="NBG96370.1"/>
    </source>
</evidence>
<dbReference type="Proteomes" id="UP000470384">
    <property type="component" value="Unassembled WGS sequence"/>
</dbReference>
<evidence type="ECO:0008006" key="3">
    <source>
        <dbReference type="Google" id="ProtNLM"/>
    </source>
</evidence>
<keyword evidence="2" id="KW-1185">Reference proteome</keyword>
<dbReference type="GO" id="GO:0003677">
    <property type="term" value="F:DNA binding"/>
    <property type="evidence" value="ECO:0007669"/>
    <property type="project" value="InterPro"/>
</dbReference>
<dbReference type="RefSeq" id="WP_027839256.1">
    <property type="nucleotide sequence ID" value="NZ_BMHN01000001.1"/>
</dbReference>
<sequence length="111" mass="12802">MNPFRQAEAKAFLSQAVLWTRRQPPGLLSAAEVWNLTLLCHCNLARYQDLAEIRGISENTIRRQMRSARLKLDARTNLFAVAEALRRDLIPRFSRWKPGERQAEIILFPAA</sequence>
<proteinExistence type="predicted"/>